<dbReference type="GO" id="GO:0016020">
    <property type="term" value="C:membrane"/>
    <property type="evidence" value="ECO:0007669"/>
    <property type="project" value="InterPro"/>
</dbReference>
<feature type="region of interest" description="Disordered" evidence="4">
    <location>
        <begin position="672"/>
        <end position="703"/>
    </location>
</feature>
<organism evidence="7 8">
    <name type="scientific">Brevundimonas viscosa</name>
    <dbReference type="NCBI Taxonomy" id="871741"/>
    <lineage>
        <taxon>Bacteria</taxon>
        <taxon>Pseudomonadati</taxon>
        <taxon>Pseudomonadota</taxon>
        <taxon>Alphaproteobacteria</taxon>
        <taxon>Caulobacterales</taxon>
        <taxon>Caulobacteraceae</taxon>
        <taxon>Brevundimonas</taxon>
    </lineage>
</organism>
<feature type="signal peptide" evidence="5">
    <location>
        <begin position="1"/>
        <end position="22"/>
    </location>
</feature>
<dbReference type="Pfam" id="PF01464">
    <property type="entry name" value="SLT"/>
    <property type="match status" value="1"/>
</dbReference>
<sequence length="703" mass="76014">MGIAHGMIGTSLAAALALLAPAPETLMPPQVPYASVAQGPVGDQPRVLGDQDAALFREGLALARARDIPGTRAVIGRIADPAARKLVEWALLDTSADRMSWSELADVDARFAGWPRSDSRRAAVEKALERGYAGPDATLALFQRIEPTTVEGAIALADALEHRGRGDEARRLIRDWWTSRSFDDASQARILARWGSALTQVDHEARLNLLLAGPHGPATRAMTQLVSPGRRAVAEAAMALRTAYSPDAIVANLTPAQAREPAVALERARILRAANRQSEGFALLSALPPAGTSSTDAQNTLWSERRNYFLDALERRNWQAAYDAMAGHGFLSGERKVDAEFFAGWVALVKLNDPARAAAHFETLRQASSTPITQGRALYWLGRAAEAQGNTPAAVAHYRAGAEHIQSFYGQLAAEKAGMTTISLPADPVPSAADRAAFEADERVRALRILGETGEASLFRVFAYQLDDDLPGPAQLALLMDAARGYGEGFTAMMVGRAASQRGFLMPERQYPVRIPPEVAGAAPLPFTLAITRQESSFDPRARSSADARGMMQFLPSTAAGVARRLGMPWSAERLWEPDYNMTLGSYHLGELMTRFGGSMLLTTVGYNAGPARPPQWIARCGDPRGGQTDPVDFIECAPFTETRNYMMRVMENMSIYKARLDGGSARLTLSEDLRRGAAEGPRPYPGFEGEPDLRTPPSDPSE</sequence>
<dbReference type="PANTHER" id="PTHR37423:SF2">
    <property type="entry name" value="MEMBRANE-BOUND LYTIC MUREIN TRANSGLYCOSYLASE C"/>
    <property type="match status" value="1"/>
</dbReference>
<dbReference type="Proteomes" id="UP000198788">
    <property type="component" value="Unassembled WGS sequence"/>
</dbReference>
<keyword evidence="8" id="KW-1185">Reference proteome</keyword>
<dbReference type="InterPro" id="IPR000189">
    <property type="entry name" value="Transglyc_AS"/>
</dbReference>
<comment type="similarity">
    <text evidence="1">Belongs to the transglycosylase Slt family.</text>
</comment>
<dbReference type="Gene3D" id="1.10.530.10">
    <property type="match status" value="1"/>
</dbReference>
<reference evidence="8" key="1">
    <citation type="submission" date="2016-10" db="EMBL/GenBank/DDBJ databases">
        <authorList>
            <person name="Varghese N."/>
            <person name="Submissions S."/>
        </authorList>
    </citation>
    <scope>NUCLEOTIDE SEQUENCE [LARGE SCALE GENOMIC DNA]</scope>
    <source>
        <strain evidence="8">CGMCC 1.10683</strain>
    </source>
</reference>
<gene>
    <name evidence="7" type="ORF">SAMN05192570_1445</name>
</gene>
<dbReference type="PROSITE" id="PS00922">
    <property type="entry name" value="TRANSGLYCOSYLASE"/>
    <property type="match status" value="1"/>
</dbReference>
<evidence type="ECO:0000313" key="7">
    <source>
        <dbReference type="EMBL" id="SFS45806.1"/>
    </source>
</evidence>
<dbReference type="GO" id="GO:0008933">
    <property type="term" value="F:peptidoglycan lytic transglycosylase activity"/>
    <property type="evidence" value="ECO:0007669"/>
    <property type="project" value="InterPro"/>
</dbReference>
<evidence type="ECO:0000256" key="5">
    <source>
        <dbReference type="SAM" id="SignalP"/>
    </source>
</evidence>
<dbReference type="GO" id="GO:0000270">
    <property type="term" value="P:peptidoglycan metabolic process"/>
    <property type="evidence" value="ECO:0007669"/>
    <property type="project" value="InterPro"/>
</dbReference>
<accession>A0A1I6Q013</accession>
<dbReference type="STRING" id="871741.SAMN05192570_1445"/>
<comment type="similarity">
    <text evidence="2">Belongs to the virb1 family.</text>
</comment>
<proteinExistence type="inferred from homology"/>
<evidence type="ECO:0000256" key="3">
    <source>
        <dbReference type="ARBA" id="ARBA00022729"/>
    </source>
</evidence>
<evidence type="ECO:0000259" key="6">
    <source>
        <dbReference type="Pfam" id="PF01464"/>
    </source>
</evidence>
<feature type="domain" description="Transglycosylase SLT" evidence="6">
    <location>
        <begin position="526"/>
        <end position="620"/>
    </location>
</feature>
<evidence type="ECO:0000256" key="1">
    <source>
        <dbReference type="ARBA" id="ARBA00007734"/>
    </source>
</evidence>
<dbReference type="InterPro" id="IPR008939">
    <property type="entry name" value="Lytic_TGlycosylase_superhlx_U"/>
</dbReference>
<evidence type="ECO:0000313" key="8">
    <source>
        <dbReference type="Proteomes" id="UP000198788"/>
    </source>
</evidence>
<keyword evidence="3 5" id="KW-0732">Signal</keyword>
<dbReference type="SUPFAM" id="SSF48435">
    <property type="entry name" value="Bacterial muramidases"/>
    <property type="match status" value="1"/>
</dbReference>
<dbReference type="EMBL" id="FOZV01000002">
    <property type="protein sequence ID" value="SFS45806.1"/>
    <property type="molecule type" value="Genomic_DNA"/>
</dbReference>
<dbReference type="AlphaFoldDB" id="A0A1I6Q013"/>
<name>A0A1I6Q013_9CAUL</name>
<dbReference type="PANTHER" id="PTHR37423">
    <property type="entry name" value="SOLUBLE LYTIC MUREIN TRANSGLYCOSYLASE-RELATED"/>
    <property type="match status" value="1"/>
</dbReference>
<evidence type="ECO:0000256" key="2">
    <source>
        <dbReference type="ARBA" id="ARBA00009387"/>
    </source>
</evidence>
<protein>
    <submittedName>
        <fullName evidence="7">Soluble lytic murein transglycosylase</fullName>
    </submittedName>
</protein>
<feature type="chain" id="PRO_5011544652" evidence="5">
    <location>
        <begin position="23"/>
        <end position="703"/>
    </location>
</feature>
<evidence type="ECO:0000256" key="4">
    <source>
        <dbReference type="SAM" id="MobiDB-lite"/>
    </source>
</evidence>
<dbReference type="CDD" id="cd13401">
    <property type="entry name" value="Slt70-like"/>
    <property type="match status" value="1"/>
</dbReference>
<dbReference type="OrthoDB" id="9815002at2"/>
<dbReference type="GO" id="GO:0004553">
    <property type="term" value="F:hydrolase activity, hydrolyzing O-glycosyl compounds"/>
    <property type="evidence" value="ECO:0007669"/>
    <property type="project" value="InterPro"/>
</dbReference>
<dbReference type="InterPro" id="IPR023346">
    <property type="entry name" value="Lysozyme-like_dom_sf"/>
</dbReference>
<dbReference type="SUPFAM" id="SSF53955">
    <property type="entry name" value="Lysozyme-like"/>
    <property type="match status" value="1"/>
</dbReference>
<dbReference type="Gene3D" id="1.25.20.10">
    <property type="entry name" value="Bacterial muramidases"/>
    <property type="match status" value="1"/>
</dbReference>
<dbReference type="InterPro" id="IPR008258">
    <property type="entry name" value="Transglycosylase_SLT_dom_1"/>
</dbReference>
<dbReference type="GO" id="GO:0042597">
    <property type="term" value="C:periplasmic space"/>
    <property type="evidence" value="ECO:0007669"/>
    <property type="project" value="InterPro"/>
</dbReference>